<evidence type="ECO:0000256" key="1">
    <source>
        <dbReference type="SAM" id="Phobius"/>
    </source>
</evidence>
<sequence>MADLGVSEFILVIVAVILGLVIFSFASSYFIPAYSFTNAQQYAISMSNDVFVTLSPPGVSDTGQSSFLGYIYSPGYSGNFTVVPFCVPTSELPAIEILSPQDGASPTFRITLNPSSTGAGQNAKEVAISSVYDINGHLIVNNIKGYEVPGNEPFELEGKIGSNQALILWVIYYSGGYDFRLTYTYSTG</sequence>
<proteinExistence type="predicted"/>
<dbReference type="AlphaFoldDB" id="A0A6A9QQF4"/>
<comment type="caution">
    <text evidence="2">The sequence shown here is derived from an EMBL/GenBank/DDBJ whole genome shotgun (WGS) entry which is preliminary data.</text>
</comment>
<dbReference type="EMBL" id="WGGD01000005">
    <property type="protein sequence ID" value="MUN29525.1"/>
    <property type="molecule type" value="Genomic_DNA"/>
</dbReference>
<keyword evidence="1" id="KW-0812">Transmembrane</keyword>
<keyword evidence="1" id="KW-1133">Transmembrane helix</keyword>
<gene>
    <name evidence="2" type="ORF">GC250_08765</name>
</gene>
<dbReference type="RefSeq" id="WP_156017086.1">
    <property type="nucleotide sequence ID" value="NZ_WGGD01000005.1"/>
</dbReference>
<organism evidence="2 3">
    <name type="scientific">Sulfuracidifex metallicus DSM 6482 = JCM 9184</name>
    <dbReference type="NCBI Taxonomy" id="523847"/>
    <lineage>
        <taxon>Archaea</taxon>
        <taxon>Thermoproteota</taxon>
        <taxon>Thermoprotei</taxon>
        <taxon>Sulfolobales</taxon>
        <taxon>Sulfolobaceae</taxon>
        <taxon>Sulfuracidifex</taxon>
    </lineage>
</organism>
<reference evidence="2 3" key="1">
    <citation type="submission" date="2019-10" db="EMBL/GenBank/DDBJ databases">
        <title>Sequencing and Assembly of Multiple Reported Metal-Biooxidizing Members of the Extremely Thermoacidophilic Archaeal Family Sulfolobaceae.</title>
        <authorList>
            <person name="Counts J.A."/>
            <person name="Kelly R.M."/>
        </authorList>
    </citation>
    <scope>NUCLEOTIDE SEQUENCE [LARGE SCALE GENOMIC DNA]</scope>
    <source>
        <strain evidence="2 3">DSM 6482</strain>
    </source>
</reference>
<name>A0A6A9QQF4_SULME</name>
<evidence type="ECO:0000313" key="3">
    <source>
        <dbReference type="Proteomes" id="UP000470772"/>
    </source>
</evidence>
<accession>A0A6A9QQF4</accession>
<feature type="transmembrane region" description="Helical" evidence="1">
    <location>
        <begin position="9"/>
        <end position="31"/>
    </location>
</feature>
<keyword evidence="3" id="KW-1185">Reference proteome</keyword>
<evidence type="ECO:0000313" key="2">
    <source>
        <dbReference type="EMBL" id="MUN29525.1"/>
    </source>
</evidence>
<dbReference type="Proteomes" id="UP000470772">
    <property type="component" value="Unassembled WGS sequence"/>
</dbReference>
<protein>
    <submittedName>
        <fullName evidence="2">Uncharacterized protein</fullName>
    </submittedName>
</protein>
<keyword evidence="1" id="KW-0472">Membrane</keyword>